<dbReference type="InterPro" id="IPR044241">
    <property type="entry name" value="TxlA/HCF164"/>
</dbReference>
<evidence type="ECO:0000256" key="1">
    <source>
        <dbReference type="SAM" id="MobiDB-lite"/>
    </source>
</evidence>
<dbReference type="PANTHER" id="PTHR47353:SF1">
    <property type="entry name" value="THIOREDOXIN-LIKE PROTEIN HCF164, CHLOROPLASTIC"/>
    <property type="match status" value="1"/>
</dbReference>
<name>A0AAP0GHS0_9ASTR</name>
<dbReference type="GO" id="GO:0016671">
    <property type="term" value="F:oxidoreductase activity, acting on a sulfur group of donors, disulfide as acceptor"/>
    <property type="evidence" value="ECO:0007669"/>
    <property type="project" value="TreeGrafter"/>
</dbReference>
<dbReference type="PANTHER" id="PTHR47353">
    <property type="entry name" value="THIOREDOXIN-LIKE PROTEIN HCF164, CHLOROPLASTIC"/>
    <property type="match status" value="1"/>
</dbReference>
<dbReference type="AlphaFoldDB" id="A0AAP0GHS0"/>
<gene>
    <name evidence="2" type="ORF">SSX86_031941</name>
</gene>
<evidence type="ECO:0000313" key="2">
    <source>
        <dbReference type="EMBL" id="KAK9049092.1"/>
    </source>
</evidence>
<protein>
    <submittedName>
        <fullName evidence="2">Uncharacterized protein</fullName>
    </submittedName>
</protein>
<reference evidence="2 3" key="1">
    <citation type="submission" date="2024-04" db="EMBL/GenBank/DDBJ databases">
        <title>The reference genome of an endangered Asteraceae, Deinandra increscens subsp. villosa, native to the Central Coast of California.</title>
        <authorList>
            <person name="Guilliams M."/>
            <person name="Hasenstab-Lehman K."/>
            <person name="Meyer R."/>
            <person name="Mcevoy S."/>
        </authorList>
    </citation>
    <scope>NUCLEOTIDE SEQUENCE [LARGE SCALE GENOMIC DNA]</scope>
    <source>
        <tissue evidence="2">Leaf</tissue>
    </source>
</reference>
<keyword evidence="3" id="KW-1185">Reference proteome</keyword>
<organism evidence="2 3">
    <name type="scientific">Deinandra increscens subsp. villosa</name>
    <dbReference type="NCBI Taxonomy" id="3103831"/>
    <lineage>
        <taxon>Eukaryota</taxon>
        <taxon>Viridiplantae</taxon>
        <taxon>Streptophyta</taxon>
        <taxon>Embryophyta</taxon>
        <taxon>Tracheophyta</taxon>
        <taxon>Spermatophyta</taxon>
        <taxon>Magnoliopsida</taxon>
        <taxon>eudicotyledons</taxon>
        <taxon>Gunneridae</taxon>
        <taxon>Pentapetalae</taxon>
        <taxon>asterids</taxon>
        <taxon>campanulids</taxon>
        <taxon>Asterales</taxon>
        <taxon>Asteraceae</taxon>
        <taxon>Asteroideae</taxon>
        <taxon>Heliantheae alliance</taxon>
        <taxon>Madieae</taxon>
        <taxon>Madiinae</taxon>
        <taxon>Deinandra</taxon>
    </lineage>
</organism>
<accession>A0AAP0GHS0</accession>
<dbReference type="GO" id="GO:0009535">
    <property type="term" value="C:chloroplast thylakoid membrane"/>
    <property type="evidence" value="ECO:0007669"/>
    <property type="project" value="TreeGrafter"/>
</dbReference>
<evidence type="ECO:0000313" key="3">
    <source>
        <dbReference type="Proteomes" id="UP001408789"/>
    </source>
</evidence>
<feature type="region of interest" description="Disordered" evidence="1">
    <location>
        <begin position="48"/>
        <end position="91"/>
    </location>
</feature>
<sequence>MARVASNTLGLHEFRPSQFHPAVGSLHFVNPSTHSPNRKLRYQRLYCQTESNSNDSNSEKSLIVESGSDKDNKAGEVTSSPSGEGFPALPNRPLNRRIAVVSVLGAVGLFLSGRLDFGVSLKDLSAAALPYEEVSFPHLQLRYSFPQIVY</sequence>
<comment type="caution">
    <text evidence="2">The sequence shown here is derived from an EMBL/GenBank/DDBJ whole genome shotgun (WGS) entry which is preliminary data.</text>
</comment>
<dbReference type="Proteomes" id="UP001408789">
    <property type="component" value="Unassembled WGS sequence"/>
</dbReference>
<dbReference type="EMBL" id="JBCNJP010008471">
    <property type="protein sequence ID" value="KAK9049092.1"/>
    <property type="molecule type" value="Genomic_DNA"/>
</dbReference>
<proteinExistence type="predicted"/>
<dbReference type="GO" id="GO:0010190">
    <property type="term" value="P:cytochrome b6f complex assembly"/>
    <property type="evidence" value="ECO:0007669"/>
    <property type="project" value="TreeGrafter"/>
</dbReference>